<sequence>MSESDSCSGGPRPLGSWGIDFTLAASGLGRRDYYQRVATWTNLHGSRGLPHPSRSLRSYTSMMPPSRLSGSSIEHNMAERRAVAG</sequence>
<keyword evidence="3" id="KW-1185">Reference proteome</keyword>
<dbReference type="Proteomes" id="UP000663193">
    <property type="component" value="Chromosome 4"/>
</dbReference>
<dbReference type="EMBL" id="CP069026">
    <property type="protein sequence ID" value="QRC93872.1"/>
    <property type="molecule type" value="Genomic_DNA"/>
</dbReference>
<protein>
    <submittedName>
        <fullName evidence="2">Uncharacterized protein</fullName>
    </submittedName>
</protein>
<evidence type="ECO:0000313" key="3">
    <source>
        <dbReference type="Proteomes" id="UP000663193"/>
    </source>
</evidence>
<dbReference type="VEuPathDB" id="FungiDB:JI435_404680"/>
<feature type="compositionally biased region" description="Basic and acidic residues" evidence="1">
    <location>
        <begin position="76"/>
        <end position="85"/>
    </location>
</feature>
<accession>A0A7U2EVW8</accession>
<evidence type="ECO:0000313" key="2">
    <source>
        <dbReference type="EMBL" id="QRC93872.1"/>
    </source>
</evidence>
<proteinExistence type="predicted"/>
<reference evidence="3" key="1">
    <citation type="journal article" date="2021" name="BMC Genomics">
        <title>Chromosome-level genome assembly and manually-curated proteome of model necrotroph Parastagonospora nodorum Sn15 reveals a genome-wide trove of candidate effector homologs, and redundancy of virulence-related functions within an accessory chromosome.</title>
        <authorList>
            <person name="Bertazzoni S."/>
            <person name="Jones D.A.B."/>
            <person name="Phan H.T."/>
            <person name="Tan K.-C."/>
            <person name="Hane J.K."/>
        </authorList>
    </citation>
    <scope>NUCLEOTIDE SEQUENCE [LARGE SCALE GENOMIC DNA]</scope>
    <source>
        <strain evidence="3">SN15 / ATCC MYA-4574 / FGSC 10173)</strain>
    </source>
</reference>
<organism evidence="2 3">
    <name type="scientific">Phaeosphaeria nodorum (strain SN15 / ATCC MYA-4574 / FGSC 10173)</name>
    <name type="common">Glume blotch fungus</name>
    <name type="synonym">Parastagonospora nodorum</name>
    <dbReference type="NCBI Taxonomy" id="321614"/>
    <lineage>
        <taxon>Eukaryota</taxon>
        <taxon>Fungi</taxon>
        <taxon>Dikarya</taxon>
        <taxon>Ascomycota</taxon>
        <taxon>Pezizomycotina</taxon>
        <taxon>Dothideomycetes</taxon>
        <taxon>Pleosporomycetidae</taxon>
        <taxon>Pleosporales</taxon>
        <taxon>Pleosporineae</taxon>
        <taxon>Phaeosphaeriaceae</taxon>
        <taxon>Parastagonospora</taxon>
    </lineage>
</organism>
<name>A0A7U2EVW8_PHANO</name>
<feature type="region of interest" description="Disordered" evidence="1">
    <location>
        <begin position="45"/>
        <end position="85"/>
    </location>
</feature>
<evidence type="ECO:0000256" key="1">
    <source>
        <dbReference type="SAM" id="MobiDB-lite"/>
    </source>
</evidence>
<dbReference type="AlphaFoldDB" id="A0A7U2EVW8"/>
<gene>
    <name evidence="2" type="ORF">JI435_404680</name>
</gene>
<feature type="compositionally biased region" description="Polar residues" evidence="1">
    <location>
        <begin position="55"/>
        <end position="74"/>
    </location>
</feature>